<accession>A0A1H9JR57</accession>
<proteinExistence type="predicted"/>
<dbReference type="RefSeq" id="WP_092506005.1">
    <property type="nucleotide sequence ID" value="NZ_FOEH01000007.1"/>
</dbReference>
<dbReference type="PANTHER" id="PTHR45138:SF6">
    <property type="entry name" value="DIGUANYLATE CYCLASE DGCN"/>
    <property type="match status" value="1"/>
</dbReference>
<organism evidence="2 3">
    <name type="scientific">Virgibacillus subterraneus</name>
    <dbReference type="NCBI Taxonomy" id="621109"/>
    <lineage>
        <taxon>Bacteria</taxon>
        <taxon>Bacillati</taxon>
        <taxon>Bacillota</taxon>
        <taxon>Bacilli</taxon>
        <taxon>Bacillales</taxon>
        <taxon>Bacillaceae</taxon>
        <taxon>Virgibacillus</taxon>
    </lineage>
</organism>
<dbReference type="NCBIfam" id="TIGR00254">
    <property type="entry name" value="GGDEF"/>
    <property type="match status" value="1"/>
</dbReference>
<dbReference type="InterPro" id="IPR043128">
    <property type="entry name" value="Rev_trsase/Diguanyl_cyclase"/>
</dbReference>
<dbReference type="Proteomes" id="UP000198733">
    <property type="component" value="Unassembled WGS sequence"/>
</dbReference>
<dbReference type="SUPFAM" id="SSF55073">
    <property type="entry name" value="Nucleotide cyclase"/>
    <property type="match status" value="1"/>
</dbReference>
<dbReference type="CDD" id="cd01949">
    <property type="entry name" value="GGDEF"/>
    <property type="match status" value="1"/>
</dbReference>
<keyword evidence="3" id="KW-1185">Reference proteome</keyword>
<dbReference type="InterPro" id="IPR029787">
    <property type="entry name" value="Nucleotide_cyclase"/>
</dbReference>
<dbReference type="InterPro" id="IPR000160">
    <property type="entry name" value="GGDEF_dom"/>
</dbReference>
<comment type="caution">
    <text evidence="2">The sequence shown here is derived from an EMBL/GenBank/DDBJ whole genome shotgun (WGS) entry which is preliminary data.</text>
</comment>
<dbReference type="PROSITE" id="PS50887">
    <property type="entry name" value="GGDEF"/>
    <property type="match status" value="1"/>
</dbReference>
<dbReference type="Pfam" id="PF00990">
    <property type="entry name" value="GGDEF"/>
    <property type="match status" value="1"/>
</dbReference>
<dbReference type="SMART" id="SM00267">
    <property type="entry name" value="GGDEF"/>
    <property type="match status" value="1"/>
</dbReference>
<evidence type="ECO:0000259" key="1">
    <source>
        <dbReference type="PROSITE" id="PS50887"/>
    </source>
</evidence>
<protein>
    <submittedName>
        <fullName evidence="2">Diguanylate cyclase (GGDEF) domain-containing protein</fullName>
    </submittedName>
</protein>
<reference evidence="2 3" key="1">
    <citation type="submission" date="2016-10" db="EMBL/GenBank/DDBJ databases">
        <authorList>
            <person name="Varghese N."/>
            <person name="Submissions S."/>
        </authorList>
    </citation>
    <scope>NUCLEOTIDE SEQUENCE [LARGE SCALE GENOMIC DNA]</scope>
    <source>
        <strain evidence="2 3">CGMCC 1.7734</strain>
    </source>
</reference>
<dbReference type="Gene3D" id="3.30.70.270">
    <property type="match status" value="1"/>
</dbReference>
<evidence type="ECO:0000313" key="3">
    <source>
        <dbReference type="Proteomes" id="UP000198733"/>
    </source>
</evidence>
<dbReference type="InterPro" id="IPR050469">
    <property type="entry name" value="Diguanylate_Cyclase"/>
</dbReference>
<feature type="domain" description="GGDEF" evidence="1">
    <location>
        <begin position="188"/>
        <end position="315"/>
    </location>
</feature>
<dbReference type="EMBL" id="FOEH01000007">
    <property type="protein sequence ID" value="SEQ89258.1"/>
    <property type="molecule type" value="Genomic_DNA"/>
</dbReference>
<dbReference type="PANTHER" id="PTHR45138">
    <property type="entry name" value="REGULATORY COMPONENTS OF SENSORY TRANSDUCTION SYSTEM"/>
    <property type="match status" value="1"/>
</dbReference>
<name>A0A1H9JR57_9BACI</name>
<sequence length="315" mass="36990">MNYSSLKDEYYPLLLSVIPAIVEEHHDEMKSIDEFNLYFQNNPNYLNELADTFTRHCEAFFLPEVEYQNFIKASNTTAFKLGIAFAETNYFTVELILQLTHSTRMCCIRHMLNALNEFKIQPNTSMIIERFFELTNTRQNSFSEGYIYKQNDMLKNQSITDPLTGLYNRRYFYKCIVKEMTKAYRTCHPITLMLIDLNNLKEINDEYGHNEGDKLLEHFAQSVTKVRSNFDSVFRFGGDEFVIIAPNCNEENAEEIGMRLNSEISKFNSKVSLSYGIINLPLVEQPEKLNIEHYLKIADDRMYKYKAQYKNTVVN</sequence>
<evidence type="ECO:0000313" key="2">
    <source>
        <dbReference type="EMBL" id="SEQ89258.1"/>
    </source>
</evidence>
<gene>
    <name evidence="2" type="ORF">SAMN05216232_3596</name>
</gene>